<keyword evidence="3" id="KW-0733">Signal recognition particle</keyword>
<keyword evidence="4" id="KW-0687">Ribonucleoprotein</keyword>
<feature type="region of interest" description="Disordered" evidence="5">
    <location>
        <begin position="351"/>
        <end position="389"/>
    </location>
</feature>
<comment type="subcellular location">
    <subcellularLocation>
        <location evidence="1">Cytoplasm</location>
    </subcellularLocation>
</comment>
<dbReference type="Gene3D" id="3.30.56.30">
    <property type="entry name" value="Signal recognition particle, SRP19-like subunit"/>
    <property type="match status" value="1"/>
</dbReference>
<reference evidence="6" key="1">
    <citation type="submission" date="2020-04" db="EMBL/GenBank/DDBJ databases">
        <title>Analysis of mating type loci in Filobasidium floriforme.</title>
        <authorList>
            <person name="Nowrousian M."/>
        </authorList>
    </citation>
    <scope>NUCLEOTIDE SEQUENCE</scope>
    <source>
        <strain evidence="6">CBS 6242</strain>
    </source>
</reference>
<proteinExistence type="predicted"/>
<protein>
    <recommendedName>
        <fullName evidence="8">Signal recognition particle protein</fullName>
    </recommendedName>
</protein>
<evidence type="ECO:0000256" key="3">
    <source>
        <dbReference type="ARBA" id="ARBA00023135"/>
    </source>
</evidence>
<feature type="compositionally biased region" description="Pro residues" evidence="5">
    <location>
        <begin position="311"/>
        <end position="321"/>
    </location>
</feature>
<evidence type="ECO:0000256" key="2">
    <source>
        <dbReference type="ARBA" id="ARBA00022490"/>
    </source>
</evidence>
<name>A0A8K0JPT3_9TREE</name>
<dbReference type="GO" id="GO:0006617">
    <property type="term" value="P:SRP-dependent cotranslational protein targeting to membrane, signal sequence recognition"/>
    <property type="evidence" value="ECO:0007669"/>
    <property type="project" value="TreeGrafter"/>
</dbReference>
<dbReference type="InterPro" id="IPR036521">
    <property type="entry name" value="SRP19-like_sf"/>
</dbReference>
<dbReference type="OrthoDB" id="2190947at2759"/>
<evidence type="ECO:0000256" key="1">
    <source>
        <dbReference type="ARBA" id="ARBA00004496"/>
    </source>
</evidence>
<gene>
    <name evidence="6" type="ORF">FFLO_01711</name>
</gene>
<dbReference type="EMBL" id="JABELV010000024">
    <property type="protein sequence ID" value="KAG7562882.1"/>
    <property type="molecule type" value="Genomic_DNA"/>
</dbReference>
<accession>A0A8K0JPT3</accession>
<dbReference type="AlphaFoldDB" id="A0A8K0JPT3"/>
<keyword evidence="2" id="KW-0963">Cytoplasm</keyword>
<sequence length="389" mass="42441">MPTVEDYVEEEEDQQQPTDSFVFDDDTDLPLPGTTPANPSNSTPRRALPNAGTRGALLSHIDDDEVDFDLAKIQAQGRGIENVGAPAASSRSATVTRSTDDGSNRPTAPAGGMPGMGGIMGDLMKIQEAEDQRMRKLEKQLGSTRFVKDPEEFKRWHSIYPIYFDAKATTTTGRRVTRQKSLWWPQSFHIAKACSSLGLETVHEIEKCHPSDWKNPGRVKVRLERDGQPVHRDIKNRTQLYNIVATQMQRQNASLVYTKPPREPSSSSSKPQAVAKQPSATSGSKAKPKKSAKSGTAPAPSKPSSSTVKPGPRPPRPPHPYPSMEDRFPLNSPLLALGVAVEAVKRDVEQEKENLKKGIGAPGGGAGADGEGKGQPKMPKMKKIMVRKR</sequence>
<dbReference type="Pfam" id="PF01922">
    <property type="entry name" value="SRP19"/>
    <property type="match status" value="1"/>
</dbReference>
<dbReference type="Proteomes" id="UP000812966">
    <property type="component" value="Unassembled WGS sequence"/>
</dbReference>
<feature type="compositionally biased region" description="Low complexity" evidence="5">
    <location>
        <begin position="85"/>
        <end position="97"/>
    </location>
</feature>
<evidence type="ECO:0008006" key="8">
    <source>
        <dbReference type="Google" id="ProtNLM"/>
    </source>
</evidence>
<feature type="region of interest" description="Disordered" evidence="5">
    <location>
        <begin position="1"/>
        <end position="56"/>
    </location>
</feature>
<dbReference type="PANTHER" id="PTHR17453:SF0">
    <property type="entry name" value="SIGNAL RECOGNITION PARTICLE 19 KDA PROTEIN"/>
    <property type="match status" value="1"/>
</dbReference>
<dbReference type="InterPro" id="IPR002778">
    <property type="entry name" value="Signal_recog_particle_SRP19"/>
</dbReference>
<comment type="caution">
    <text evidence="6">The sequence shown here is derived from an EMBL/GenBank/DDBJ whole genome shotgun (WGS) entry which is preliminary data.</text>
</comment>
<feature type="region of interest" description="Disordered" evidence="5">
    <location>
        <begin position="81"/>
        <end position="120"/>
    </location>
</feature>
<evidence type="ECO:0000313" key="7">
    <source>
        <dbReference type="Proteomes" id="UP000812966"/>
    </source>
</evidence>
<feature type="compositionally biased region" description="Low complexity" evidence="5">
    <location>
        <begin position="293"/>
        <end position="310"/>
    </location>
</feature>
<dbReference type="SUPFAM" id="SSF69695">
    <property type="entry name" value="SRP19"/>
    <property type="match status" value="1"/>
</dbReference>
<evidence type="ECO:0000256" key="4">
    <source>
        <dbReference type="ARBA" id="ARBA00023274"/>
    </source>
</evidence>
<dbReference type="GO" id="GO:0008312">
    <property type="term" value="F:7S RNA binding"/>
    <property type="evidence" value="ECO:0007669"/>
    <property type="project" value="InterPro"/>
</dbReference>
<dbReference type="GO" id="GO:0005786">
    <property type="term" value="C:signal recognition particle, endoplasmic reticulum targeting"/>
    <property type="evidence" value="ECO:0007669"/>
    <property type="project" value="UniProtKB-KW"/>
</dbReference>
<keyword evidence="7" id="KW-1185">Reference proteome</keyword>
<feature type="region of interest" description="Disordered" evidence="5">
    <location>
        <begin position="257"/>
        <end position="329"/>
    </location>
</feature>
<evidence type="ECO:0000313" key="6">
    <source>
        <dbReference type="EMBL" id="KAG7562882.1"/>
    </source>
</evidence>
<feature type="compositionally biased region" description="Gly residues" evidence="5">
    <location>
        <begin position="360"/>
        <end position="369"/>
    </location>
</feature>
<feature type="compositionally biased region" description="Basic residues" evidence="5">
    <location>
        <begin position="379"/>
        <end position="389"/>
    </location>
</feature>
<dbReference type="PANTHER" id="PTHR17453">
    <property type="entry name" value="SIGNAL RECOGNITION PARTICLE 19 KD PROTEIN"/>
    <property type="match status" value="1"/>
</dbReference>
<feature type="compositionally biased region" description="Acidic residues" evidence="5">
    <location>
        <begin position="1"/>
        <end position="14"/>
    </location>
</feature>
<organism evidence="6 7">
    <name type="scientific">Filobasidium floriforme</name>
    <dbReference type="NCBI Taxonomy" id="5210"/>
    <lineage>
        <taxon>Eukaryota</taxon>
        <taxon>Fungi</taxon>
        <taxon>Dikarya</taxon>
        <taxon>Basidiomycota</taxon>
        <taxon>Agaricomycotina</taxon>
        <taxon>Tremellomycetes</taxon>
        <taxon>Filobasidiales</taxon>
        <taxon>Filobasidiaceae</taxon>
        <taxon>Filobasidium</taxon>
    </lineage>
</organism>
<evidence type="ECO:0000256" key="5">
    <source>
        <dbReference type="SAM" id="MobiDB-lite"/>
    </source>
</evidence>